<dbReference type="PRINTS" id="PR00455">
    <property type="entry name" value="HTHTETR"/>
</dbReference>
<name>A0A6H0SH57_9MICC</name>
<sequence length="185" mass="20078">MARPPAARGKVLDAYISLLCEEGERAATLDATAARAGVSKGGLLYHFASKDALADAVIEAAEVHIARDVEAMCSATEGGAAYFIRTSAEADTELDRHLVALHRLAQAGVKNATEKIENTNERWYRGILDDVGSKDLAHLVMLTGEGLYAELSLPGTWYQRNFDGELDRLLQLVSNLKKLGNLNEH</sequence>
<evidence type="ECO:0000259" key="3">
    <source>
        <dbReference type="PROSITE" id="PS50977"/>
    </source>
</evidence>
<feature type="domain" description="HTH tetR-type" evidence="3">
    <location>
        <begin position="5"/>
        <end position="65"/>
    </location>
</feature>
<evidence type="ECO:0000256" key="1">
    <source>
        <dbReference type="ARBA" id="ARBA00023125"/>
    </source>
</evidence>
<dbReference type="PROSITE" id="PS50977">
    <property type="entry name" value="HTH_TETR_2"/>
    <property type="match status" value="1"/>
</dbReference>
<feature type="DNA-binding region" description="H-T-H motif" evidence="2">
    <location>
        <begin position="28"/>
        <end position="47"/>
    </location>
</feature>
<protein>
    <submittedName>
        <fullName evidence="4">TetR/AcrR family transcriptional regulator</fullName>
    </submittedName>
</protein>
<dbReference type="Pfam" id="PF00440">
    <property type="entry name" value="TetR_N"/>
    <property type="match status" value="1"/>
</dbReference>
<reference evidence="4 5" key="1">
    <citation type="submission" date="2018-09" db="EMBL/GenBank/DDBJ databases">
        <title>Glutamicibacter mishrai S5-52T (LMG 29155T = KCTC 39846T).</title>
        <authorList>
            <person name="Das S.K."/>
        </authorList>
    </citation>
    <scope>NUCLEOTIDE SEQUENCE [LARGE SCALE GENOMIC DNA]</scope>
    <source>
        <strain evidence="4 5">S5-52</strain>
    </source>
</reference>
<gene>
    <name evidence="4" type="ORF">D3791_04650</name>
</gene>
<keyword evidence="1 2" id="KW-0238">DNA-binding</keyword>
<accession>A0A6H0SH57</accession>
<dbReference type="InterPro" id="IPR009057">
    <property type="entry name" value="Homeodomain-like_sf"/>
</dbReference>
<dbReference type="Proteomes" id="UP000502331">
    <property type="component" value="Chromosome"/>
</dbReference>
<dbReference type="EMBL" id="CP032549">
    <property type="protein sequence ID" value="QIV86476.1"/>
    <property type="molecule type" value="Genomic_DNA"/>
</dbReference>
<dbReference type="Gene3D" id="1.10.357.10">
    <property type="entry name" value="Tetracycline Repressor, domain 2"/>
    <property type="match status" value="1"/>
</dbReference>
<dbReference type="RefSeq" id="WP_022876724.1">
    <property type="nucleotide sequence ID" value="NZ_CP032549.1"/>
</dbReference>
<dbReference type="InterPro" id="IPR001647">
    <property type="entry name" value="HTH_TetR"/>
</dbReference>
<dbReference type="SUPFAM" id="SSF46689">
    <property type="entry name" value="Homeodomain-like"/>
    <property type="match status" value="1"/>
</dbReference>
<organism evidence="4 5">
    <name type="scientific">Glutamicibacter mishrai</name>
    <dbReference type="NCBI Taxonomy" id="1775880"/>
    <lineage>
        <taxon>Bacteria</taxon>
        <taxon>Bacillati</taxon>
        <taxon>Actinomycetota</taxon>
        <taxon>Actinomycetes</taxon>
        <taxon>Micrococcales</taxon>
        <taxon>Micrococcaceae</taxon>
        <taxon>Glutamicibacter</taxon>
    </lineage>
</organism>
<dbReference type="GO" id="GO:0003677">
    <property type="term" value="F:DNA binding"/>
    <property type="evidence" value="ECO:0007669"/>
    <property type="project" value="UniProtKB-UniRule"/>
</dbReference>
<evidence type="ECO:0000313" key="5">
    <source>
        <dbReference type="Proteomes" id="UP000502331"/>
    </source>
</evidence>
<dbReference type="AlphaFoldDB" id="A0A6H0SH57"/>
<evidence type="ECO:0000256" key="2">
    <source>
        <dbReference type="PROSITE-ProRule" id="PRU00335"/>
    </source>
</evidence>
<proteinExistence type="predicted"/>
<keyword evidence="5" id="KW-1185">Reference proteome</keyword>
<evidence type="ECO:0000313" key="4">
    <source>
        <dbReference type="EMBL" id="QIV86476.1"/>
    </source>
</evidence>